<feature type="compositionally biased region" description="Low complexity" evidence="1">
    <location>
        <begin position="190"/>
        <end position="210"/>
    </location>
</feature>
<feature type="compositionally biased region" description="Low complexity" evidence="1">
    <location>
        <begin position="170"/>
        <end position="179"/>
    </location>
</feature>
<feature type="compositionally biased region" description="Low complexity" evidence="1">
    <location>
        <begin position="137"/>
        <end position="146"/>
    </location>
</feature>
<keyword evidence="3" id="KW-1185">Reference proteome</keyword>
<feature type="compositionally biased region" description="Polar residues" evidence="1">
    <location>
        <begin position="1"/>
        <end position="14"/>
    </location>
</feature>
<feature type="compositionally biased region" description="Polar residues" evidence="1">
    <location>
        <begin position="69"/>
        <end position="83"/>
    </location>
</feature>
<dbReference type="PANTHER" id="PTHR47026">
    <property type="entry name" value="PIGMENTOSA GTPASE REGULATOR-LIKE PROTEIN, PUTATIVE-RELATED"/>
    <property type="match status" value="1"/>
</dbReference>
<sequence>MIQIEGTSPSNGDNPTKKDQNASHLPNISNTIQAILPQSSIQTNNDQQSDDSKFPQSKNNIIDDNKINSAFQNEQKSNNINDQENGEKYTSEQETNSNLPKENTEGTENINNTDINEDDSKTENGNNENNKEDSNEGNDNLENNNDNEAKIKDTNSNNENKDEKKTDLINNNSMNIEDNNQTKAEDTNNDNEQSNQTNEQQSELANNNNNGEEEEEKTLNSNRSINSNTSKKSNFSNKPFSFYMIRVDPKEVEDSLESLMTRNIQPTEQLRDPVMQLINRKKLDALIQRDYDLAEKYEQTANTLQKSGDDLLFERNERIRKLTIDDRSDSISEKIKNVQQKYNKKIDDIKTERKTSVENLQSQHEIENSHFRQKWQDPNFLSKYKHPSQELIQLRLMEKRLALSKFYDEAKEKKIWADKQQKIEEKQMQTVIEGEMKKEFFRMKDSQYLQLKKLTDHYDSLIKSLELQKNKEIQSMQYALKQMEIKKNTVPNRKLHTIPQELCQMNNNDTDTSLTAKMSPRTLSRLAQFRNEKKGKINVSPIADSAFSKLIAAHPIVRPQSKFKVNNHPPSRMRKL</sequence>
<evidence type="ECO:0000256" key="1">
    <source>
        <dbReference type="SAM" id="MobiDB-lite"/>
    </source>
</evidence>
<feature type="compositionally biased region" description="Low complexity" evidence="1">
    <location>
        <begin position="219"/>
        <end position="237"/>
    </location>
</feature>
<feature type="compositionally biased region" description="Polar residues" evidence="1">
    <location>
        <begin position="22"/>
        <end position="47"/>
    </location>
</feature>
<feature type="compositionally biased region" description="Basic and acidic residues" evidence="1">
    <location>
        <begin position="147"/>
        <end position="167"/>
    </location>
</feature>
<dbReference type="EMBL" id="JAPFFF010000010">
    <property type="protein sequence ID" value="KAK8881708.1"/>
    <property type="molecule type" value="Genomic_DNA"/>
</dbReference>
<feature type="region of interest" description="Disordered" evidence="1">
    <location>
        <begin position="1"/>
        <end position="237"/>
    </location>
</feature>
<proteinExistence type="predicted"/>
<protein>
    <submittedName>
        <fullName evidence="2">Uncharacterized protein</fullName>
    </submittedName>
</protein>
<evidence type="ECO:0000313" key="2">
    <source>
        <dbReference type="EMBL" id="KAK8881708.1"/>
    </source>
</evidence>
<gene>
    <name evidence="2" type="ORF">M9Y10_004468</name>
</gene>
<accession>A0ABR2JSB7</accession>
<dbReference type="Proteomes" id="UP001470230">
    <property type="component" value="Unassembled WGS sequence"/>
</dbReference>
<reference evidence="2 3" key="1">
    <citation type="submission" date="2024-04" db="EMBL/GenBank/DDBJ databases">
        <title>Tritrichomonas musculus Genome.</title>
        <authorList>
            <person name="Alves-Ferreira E."/>
            <person name="Grigg M."/>
            <person name="Lorenzi H."/>
            <person name="Galac M."/>
        </authorList>
    </citation>
    <scope>NUCLEOTIDE SEQUENCE [LARGE SCALE GENOMIC DNA]</scope>
    <source>
        <strain evidence="2 3">EAF2021</strain>
    </source>
</reference>
<comment type="caution">
    <text evidence="2">The sequence shown here is derived from an EMBL/GenBank/DDBJ whole genome shotgun (WGS) entry which is preliminary data.</text>
</comment>
<dbReference type="PANTHER" id="PTHR47026:SF2">
    <property type="entry name" value="FLAGELLAR ASSOCIATED PROTEIN"/>
    <property type="match status" value="1"/>
</dbReference>
<feature type="compositionally biased region" description="Polar residues" evidence="1">
    <location>
        <begin position="92"/>
        <end position="101"/>
    </location>
</feature>
<organism evidence="2 3">
    <name type="scientific">Tritrichomonas musculus</name>
    <dbReference type="NCBI Taxonomy" id="1915356"/>
    <lineage>
        <taxon>Eukaryota</taxon>
        <taxon>Metamonada</taxon>
        <taxon>Parabasalia</taxon>
        <taxon>Tritrichomonadida</taxon>
        <taxon>Tritrichomonadidae</taxon>
        <taxon>Tritrichomonas</taxon>
    </lineage>
</organism>
<evidence type="ECO:0000313" key="3">
    <source>
        <dbReference type="Proteomes" id="UP001470230"/>
    </source>
</evidence>
<name>A0ABR2JSB7_9EUKA</name>